<dbReference type="Pfam" id="PF00498">
    <property type="entry name" value="FHA"/>
    <property type="match status" value="1"/>
</dbReference>
<dbReference type="Proteomes" id="UP001370348">
    <property type="component" value="Chromosome"/>
</dbReference>
<dbReference type="InterPro" id="IPR008984">
    <property type="entry name" value="SMAD_FHA_dom_sf"/>
</dbReference>
<keyword evidence="5" id="KW-0804">Transcription</keyword>
<reference evidence="8 9" key="1">
    <citation type="submission" date="2021-12" db="EMBL/GenBank/DDBJ databases">
        <title>Discovery of the Pendulisporaceae a myxobacterial family with distinct sporulation behavior and unique specialized metabolism.</title>
        <authorList>
            <person name="Garcia R."/>
            <person name="Popoff A."/>
            <person name="Bader C.D."/>
            <person name="Loehr J."/>
            <person name="Walesch S."/>
            <person name="Walt C."/>
            <person name="Boldt J."/>
            <person name="Bunk B."/>
            <person name="Haeckl F.J.F.P.J."/>
            <person name="Gunesch A.P."/>
            <person name="Birkelbach J."/>
            <person name="Nuebel U."/>
            <person name="Pietschmann T."/>
            <person name="Bach T."/>
            <person name="Mueller R."/>
        </authorList>
    </citation>
    <scope>NUCLEOTIDE SEQUENCE [LARGE SCALE GENOMIC DNA]</scope>
    <source>
        <strain evidence="8 9">MSr11954</strain>
    </source>
</reference>
<dbReference type="SMART" id="SM00240">
    <property type="entry name" value="FHA"/>
    <property type="match status" value="1"/>
</dbReference>
<evidence type="ECO:0000256" key="2">
    <source>
        <dbReference type="ARBA" id="ARBA00022840"/>
    </source>
</evidence>
<dbReference type="CDD" id="cd00009">
    <property type="entry name" value="AAA"/>
    <property type="match status" value="1"/>
</dbReference>
<keyword evidence="2" id="KW-0067">ATP-binding</keyword>
<keyword evidence="4" id="KW-0238">DNA-binding</keyword>
<name>A0ABZ2M8B6_9BACT</name>
<feature type="domain" description="Sigma-54 factor interaction" evidence="7">
    <location>
        <begin position="139"/>
        <end position="367"/>
    </location>
</feature>
<dbReference type="Pfam" id="PF00158">
    <property type="entry name" value="Sigma54_activat"/>
    <property type="match status" value="1"/>
</dbReference>
<dbReference type="SUPFAM" id="SSF52540">
    <property type="entry name" value="P-loop containing nucleoside triphosphate hydrolases"/>
    <property type="match status" value="1"/>
</dbReference>
<dbReference type="InterPro" id="IPR003593">
    <property type="entry name" value="AAA+_ATPase"/>
</dbReference>
<dbReference type="Gene3D" id="1.10.8.60">
    <property type="match status" value="1"/>
</dbReference>
<dbReference type="InterPro" id="IPR025662">
    <property type="entry name" value="Sigma_54_int_dom_ATP-bd_1"/>
</dbReference>
<dbReference type="PROSITE" id="PS00688">
    <property type="entry name" value="SIGMA54_INTERACT_3"/>
    <property type="match status" value="1"/>
</dbReference>
<evidence type="ECO:0000256" key="1">
    <source>
        <dbReference type="ARBA" id="ARBA00022741"/>
    </source>
</evidence>
<evidence type="ECO:0000256" key="5">
    <source>
        <dbReference type="ARBA" id="ARBA00023163"/>
    </source>
</evidence>
<keyword evidence="3" id="KW-0805">Transcription regulation</keyword>
<evidence type="ECO:0000256" key="4">
    <source>
        <dbReference type="ARBA" id="ARBA00023125"/>
    </source>
</evidence>
<dbReference type="Gene3D" id="2.60.200.20">
    <property type="match status" value="1"/>
</dbReference>
<dbReference type="PROSITE" id="PS00676">
    <property type="entry name" value="SIGMA54_INTERACT_2"/>
    <property type="match status" value="1"/>
</dbReference>
<dbReference type="InterPro" id="IPR002078">
    <property type="entry name" value="Sigma_54_int"/>
</dbReference>
<dbReference type="PANTHER" id="PTHR32071:SF117">
    <property type="entry name" value="PTS-DEPENDENT DIHYDROXYACETONE KINASE OPERON REGULATORY PROTEIN-RELATED"/>
    <property type="match status" value="1"/>
</dbReference>
<dbReference type="PANTHER" id="PTHR32071">
    <property type="entry name" value="TRANSCRIPTIONAL REGULATORY PROTEIN"/>
    <property type="match status" value="1"/>
</dbReference>
<keyword evidence="9" id="KW-1185">Reference proteome</keyword>
<dbReference type="PROSITE" id="PS50006">
    <property type="entry name" value="FHA_DOMAIN"/>
    <property type="match status" value="1"/>
</dbReference>
<dbReference type="InterPro" id="IPR000253">
    <property type="entry name" value="FHA_dom"/>
</dbReference>
<sequence length="445" mass="47656">MEQVMDQDKPTLTISEGPRAASWVLEVRDDGGARYLPITGERLVVGSAPSADIVVRDATVSSRHCSLFMDDNGLWITDLASKNGTYIGGARIKEAWCNLGASISIGRSLLLLGEGAAAKDDKPIRGHGGGDDLRPLPGVVGSSMAMRRTAAFVRRLANYVHPVLIAGETGTGKELIARALHTEGPRNDRPFVVLNVAAIPRELVESELFGHERGAFTGATTRRPGAFADAEGGTLFLDEIGELPLEAQPKLLRALDGYEIRRVGAVGSGVRSNVRVVAASHVALEARVEEGLFRRDLFHRLEAFVVRVPPLRERKSDVAAIAQSILASSCAEIGPRTLAPGGLGRLESHDWPGNVRELRNVLIRAADLTSHQGVIDAVHIERAMRPQSTARPPLTLTPQSARALFAQHGNNLSAAARAAGYARTSFRKLLGREDDKGKAGGGKME</sequence>
<accession>A0ABZ2M8B6</accession>
<dbReference type="RefSeq" id="WP_394828382.1">
    <property type="nucleotide sequence ID" value="NZ_CP089984.1"/>
</dbReference>
<keyword evidence="1" id="KW-0547">Nucleotide-binding</keyword>
<dbReference type="InterPro" id="IPR027417">
    <property type="entry name" value="P-loop_NTPase"/>
</dbReference>
<dbReference type="Pfam" id="PF25601">
    <property type="entry name" value="AAA_lid_14"/>
    <property type="match status" value="1"/>
</dbReference>
<dbReference type="SUPFAM" id="SSF49879">
    <property type="entry name" value="SMAD/FHA domain"/>
    <property type="match status" value="1"/>
</dbReference>
<evidence type="ECO:0000313" key="9">
    <source>
        <dbReference type="Proteomes" id="UP001370348"/>
    </source>
</evidence>
<evidence type="ECO:0000256" key="3">
    <source>
        <dbReference type="ARBA" id="ARBA00023015"/>
    </source>
</evidence>
<evidence type="ECO:0000313" key="8">
    <source>
        <dbReference type="EMBL" id="WXB18755.1"/>
    </source>
</evidence>
<dbReference type="CDD" id="cd00060">
    <property type="entry name" value="FHA"/>
    <property type="match status" value="1"/>
</dbReference>
<dbReference type="InterPro" id="IPR025943">
    <property type="entry name" value="Sigma_54_int_dom_ATP-bd_2"/>
</dbReference>
<gene>
    <name evidence="8" type="ORF">LZC94_16145</name>
</gene>
<evidence type="ECO:0000259" key="7">
    <source>
        <dbReference type="PROSITE" id="PS50045"/>
    </source>
</evidence>
<protein>
    <submittedName>
        <fullName evidence="8">Sigma 54-interacting transcriptional regulator</fullName>
    </submittedName>
</protein>
<evidence type="ECO:0000259" key="6">
    <source>
        <dbReference type="PROSITE" id="PS50006"/>
    </source>
</evidence>
<organism evidence="8 9">
    <name type="scientific">Pendulispora albinea</name>
    <dbReference type="NCBI Taxonomy" id="2741071"/>
    <lineage>
        <taxon>Bacteria</taxon>
        <taxon>Pseudomonadati</taxon>
        <taxon>Myxococcota</taxon>
        <taxon>Myxococcia</taxon>
        <taxon>Myxococcales</taxon>
        <taxon>Sorangiineae</taxon>
        <taxon>Pendulisporaceae</taxon>
        <taxon>Pendulispora</taxon>
    </lineage>
</organism>
<dbReference type="SMART" id="SM00382">
    <property type="entry name" value="AAA"/>
    <property type="match status" value="1"/>
</dbReference>
<dbReference type="InterPro" id="IPR058031">
    <property type="entry name" value="AAA_lid_NorR"/>
</dbReference>
<dbReference type="InterPro" id="IPR025944">
    <property type="entry name" value="Sigma_54_int_dom_CS"/>
</dbReference>
<dbReference type="Gene3D" id="3.40.50.300">
    <property type="entry name" value="P-loop containing nucleotide triphosphate hydrolases"/>
    <property type="match status" value="1"/>
</dbReference>
<dbReference type="EMBL" id="CP089984">
    <property type="protein sequence ID" value="WXB18755.1"/>
    <property type="molecule type" value="Genomic_DNA"/>
</dbReference>
<feature type="domain" description="FHA" evidence="6">
    <location>
        <begin position="43"/>
        <end position="92"/>
    </location>
</feature>
<proteinExistence type="predicted"/>
<dbReference type="PROSITE" id="PS00675">
    <property type="entry name" value="SIGMA54_INTERACT_1"/>
    <property type="match status" value="1"/>
</dbReference>
<dbReference type="PROSITE" id="PS50045">
    <property type="entry name" value="SIGMA54_INTERACT_4"/>
    <property type="match status" value="1"/>
</dbReference>